<comment type="caution">
    <text evidence="2">The sequence shown here is derived from an EMBL/GenBank/DDBJ whole genome shotgun (WGS) entry which is preliminary data.</text>
</comment>
<accession>A0AAW0DL53</accession>
<evidence type="ECO:0000313" key="3">
    <source>
        <dbReference type="Proteomes" id="UP001383192"/>
    </source>
</evidence>
<dbReference type="AlphaFoldDB" id="A0AAW0DL53"/>
<keyword evidence="1" id="KW-0812">Transmembrane</keyword>
<name>A0AAW0DL53_9AGAR</name>
<dbReference type="Proteomes" id="UP001383192">
    <property type="component" value="Unassembled WGS sequence"/>
</dbReference>
<keyword evidence="1" id="KW-0472">Membrane</keyword>
<keyword evidence="3" id="KW-1185">Reference proteome</keyword>
<proteinExistence type="predicted"/>
<sequence length="104" mass="11761">MPGTTLESLNPPYLATMDIFTPLSILPITAILQVALVVVQANQDQDQDPQLVWRFQFNYTKLPFICSSILFEIALHIVLLYPLSNALIIWTHIHMLPLSLIFGV</sequence>
<reference evidence="2 3" key="1">
    <citation type="submission" date="2024-01" db="EMBL/GenBank/DDBJ databases">
        <title>A draft genome for a cacao thread blight-causing isolate of Paramarasmius palmivorus.</title>
        <authorList>
            <person name="Baruah I.K."/>
            <person name="Bukari Y."/>
            <person name="Amoako-Attah I."/>
            <person name="Meinhardt L.W."/>
            <person name="Bailey B.A."/>
            <person name="Cohen S.P."/>
        </authorList>
    </citation>
    <scope>NUCLEOTIDE SEQUENCE [LARGE SCALE GENOMIC DNA]</scope>
    <source>
        <strain evidence="2 3">GH-12</strain>
    </source>
</reference>
<gene>
    <name evidence="2" type="ORF">VNI00_004928</name>
</gene>
<feature type="transmembrane region" description="Helical" evidence="1">
    <location>
        <begin position="62"/>
        <end position="81"/>
    </location>
</feature>
<organism evidence="2 3">
    <name type="scientific">Paramarasmius palmivorus</name>
    <dbReference type="NCBI Taxonomy" id="297713"/>
    <lineage>
        <taxon>Eukaryota</taxon>
        <taxon>Fungi</taxon>
        <taxon>Dikarya</taxon>
        <taxon>Basidiomycota</taxon>
        <taxon>Agaricomycotina</taxon>
        <taxon>Agaricomycetes</taxon>
        <taxon>Agaricomycetidae</taxon>
        <taxon>Agaricales</taxon>
        <taxon>Marasmiineae</taxon>
        <taxon>Marasmiaceae</taxon>
        <taxon>Paramarasmius</taxon>
    </lineage>
</organism>
<keyword evidence="1" id="KW-1133">Transmembrane helix</keyword>
<evidence type="ECO:0000256" key="1">
    <source>
        <dbReference type="SAM" id="Phobius"/>
    </source>
</evidence>
<feature type="transmembrane region" description="Helical" evidence="1">
    <location>
        <begin position="20"/>
        <end position="41"/>
    </location>
</feature>
<protein>
    <submittedName>
        <fullName evidence="2">Uncharacterized protein</fullName>
    </submittedName>
</protein>
<dbReference type="EMBL" id="JAYKXP010000014">
    <property type="protein sequence ID" value="KAK7050817.1"/>
    <property type="molecule type" value="Genomic_DNA"/>
</dbReference>
<evidence type="ECO:0000313" key="2">
    <source>
        <dbReference type="EMBL" id="KAK7050817.1"/>
    </source>
</evidence>